<evidence type="ECO:0000313" key="1">
    <source>
        <dbReference type="Proteomes" id="UP000694843"/>
    </source>
</evidence>
<dbReference type="Proteomes" id="UP000694843">
    <property type="component" value="Unplaced"/>
</dbReference>
<reference evidence="2" key="1">
    <citation type="submission" date="2025-08" db="UniProtKB">
        <authorList>
            <consortium name="RefSeq"/>
        </authorList>
    </citation>
    <scope>IDENTIFICATION</scope>
    <source>
        <tissue evidence="2">Whole organism</tissue>
    </source>
</reference>
<proteinExistence type="predicted"/>
<gene>
    <name evidence="2" type="primary">LOC125178345</name>
</gene>
<name>A0A979FMD1_HYAAZ</name>
<protein>
    <submittedName>
        <fullName evidence="2">Uncharacterized protein LOC125178345</fullName>
    </submittedName>
</protein>
<dbReference type="AlphaFoldDB" id="A0A979FMD1"/>
<dbReference type="OrthoDB" id="6369158at2759"/>
<dbReference type="Gene3D" id="2.60.120.260">
    <property type="entry name" value="Galactose-binding domain-like"/>
    <property type="match status" value="1"/>
</dbReference>
<accession>A0A979FMD1</accession>
<dbReference type="SUPFAM" id="SSF49785">
    <property type="entry name" value="Galactose-binding domain-like"/>
    <property type="match status" value="1"/>
</dbReference>
<dbReference type="RefSeq" id="XP_047737828.1">
    <property type="nucleotide sequence ID" value="XM_047881872.1"/>
</dbReference>
<dbReference type="InterPro" id="IPR008979">
    <property type="entry name" value="Galactose-bd-like_sf"/>
</dbReference>
<dbReference type="KEGG" id="hazt:125178345"/>
<organism evidence="1 2">
    <name type="scientific">Hyalella azteca</name>
    <name type="common">Amphipod</name>
    <dbReference type="NCBI Taxonomy" id="294128"/>
    <lineage>
        <taxon>Eukaryota</taxon>
        <taxon>Metazoa</taxon>
        <taxon>Ecdysozoa</taxon>
        <taxon>Arthropoda</taxon>
        <taxon>Crustacea</taxon>
        <taxon>Multicrustacea</taxon>
        <taxon>Malacostraca</taxon>
        <taxon>Eumalacostraca</taxon>
        <taxon>Peracarida</taxon>
        <taxon>Amphipoda</taxon>
        <taxon>Senticaudata</taxon>
        <taxon>Talitrida</taxon>
        <taxon>Talitroidea</taxon>
        <taxon>Hyalellidae</taxon>
        <taxon>Hyalella</taxon>
    </lineage>
</organism>
<dbReference type="GeneID" id="125178345"/>
<sequence>MGCDLFEVDNGVCTIYGAAVPPSLRTHRYEALGGHGSFERARGKTATSSSYYDPLNSTRAVDGDNTTVFHSLDTYSIDQPWLLIDLISCVRVEKIRVLPYTLLPNQVERFVDIQFLGGVNPPPSPGDFSAYTVLAYYAGPPALGSLQWIEFNLASPVCSRYVAVNKRAQHPYPFYLLVIVELEIWTSY</sequence>
<evidence type="ECO:0000313" key="2">
    <source>
        <dbReference type="RefSeq" id="XP_047737828.1"/>
    </source>
</evidence>
<keyword evidence="1" id="KW-1185">Reference proteome</keyword>